<proteinExistence type="predicted"/>
<gene>
    <name evidence="2" type="ORF">A130_14000</name>
</gene>
<evidence type="ECO:0000313" key="3">
    <source>
        <dbReference type="Proteomes" id="UP000094165"/>
    </source>
</evidence>
<sequence>MKQIITSLHETTLSRIRNPIIGTFIFSWLLLNIKGVSYFLLSSRAQKLDIIHNWTPALDSDFGVPALITVCYLVLLPLLQLAYQYFDDVMLQPVKHDFKHQSLINYYKSLKAVNEKKADSDEERIAKMKDEKILDWIDEKKRISSIVLSNREEHSKRISELDQIESKVLPTLELHTRKDNKLNEYIKRLKLVQNTLNNAPTPPPKALLERIDFIKYVIADLEAIATNSDDTATNLIQAYQGNFVFLIDEPEMHIHSANAELLEKLIADNPAT</sequence>
<dbReference type="AlphaFoldDB" id="A0A1E5D2U3"/>
<keyword evidence="1" id="KW-0472">Membrane</keyword>
<dbReference type="EMBL" id="AJYW02000068">
    <property type="protein sequence ID" value="OEE77845.1"/>
    <property type="molecule type" value="Genomic_DNA"/>
</dbReference>
<feature type="transmembrane region" description="Helical" evidence="1">
    <location>
        <begin position="62"/>
        <end position="83"/>
    </location>
</feature>
<dbReference type="Proteomes" id="UP000094165">
    <property type="component" value="Unassembled WGS sequence"/>
</dbReference>
<organism evidence="2 3">
    <name type="scientific">Vibrio genomosp. F6 str. FF-238</name>
    <dbReference type="NCBI Taxonomy" id="1191298"/>
    <lineage>
        <taxon>Bacteria</taxon>
        <taxon>Pseudomonadati</taxon>
        <taxon>Pseudomonadota</taxon>
        <taxon>Gammaproteobacteria</taxon>
        <taxon>Vibrionales</taxon>
        <taxon>Vibrionaceae</taxon>
        <taxon>Vibrio</taxon>
    </lineage>
</organism>
<name>A0A1E5D2U3_9VIBR</name>
<comment type="caution">
    <text evidence="2">The sequence shown here is derived from an EMBL/GenBank/DDBJ whole genome shotgun (WGS) entry which is preliminary data.</text>
</comment>
<keyword evidence="1" id="KW-0812">Transmembrane</keyword>
<reference evidence="2 3" key="1">
    <citation type="journal article" date="2012" name="Science">
        <title>Ecological populations of bacteria act as socially cohesive units of antibiotic production and resistance.</title>
        <authorList>
            <person name="Cordero O.X."/>
            <person name="Wildschutte H."/>
            <person name="Kirkup B."/>
            <person name="Proehl S."/>
            <person name="Ngo L."/>
            <person name="Hussain F."/>
            <person name="Le Roux F."/>
            <person name="Mincer T."/>
            <person name="Polz M.F."/>
        </authorList>
    </citation>
    <scope>NUCLEOTIDE SEQUENCE [LARGE SCALE GENOMIC DNA]</scope>
    <source>
        <strain evidence="2 3">FF-238</strain>
    </source>
</reference>
<accession>A0A1E5D2U3</accession>
<keyword evidence="3" id="KW-1185">Reference proteome</keyword>
<evidence type="ECO:0000256" key="1">
    <source>
        <dbReference type="SAM" id="Phobius"/>
    </source>
</evidence>
<protein>
    <submittedName>
        <fullName evidence="2">Uncharacterized protein</fullName>
    </submittedName>
</protein>
<keyword evidence="1" id="KW-1133">Transmembrane helix</keyword>
<feature type="transmembrane region" description="Helical" evidence="1">
    <location>
        <begin position="20"/>
        <end position="41"/>
    </location>
</feature>
<evidence type="ECO:0000313" key="2">
    <source>
        <dbReference type="EMBL" id="OEE77845.1"/>
    </source>
</evidence>